<dbReference type="EMBL" id="JAGKHQ010000002">
    <property type="protein sequence ID" value="KAG7523443.1"/>
    <property type="molecule type" value="Genomic_DNA"/>
</dbReference>
<reference evidence="1 2" key="1">
    <citation type="journal article" date="2021" name="Sci. Rep.">
        <title>Chromosome anchoring in Senegalese sole (Solea senegalensis) reveals sex-associated markers and genome rearrangements in flatfish.</title>
        <authorList>
            <person name="Guerrero-Cozar I."/>
            <person name="Gomez-Garrido J."/>
            <person name="Berbel C."/>
            <person name="Martinez-Blanch J.F."/>
            <person name="Alioto T."/>
            <person name="Claros M.G."/>
            <person name="Gagnaire P.A."/>
            <person name="Manchado M."/>
        </authorList>
    </citation>
    <scope>NUCLEOTIDE SEQUENCE [LARGE SCALE GENOMIC DNA]</scope>
    <source>
        <strain evidence="1">Sse05_10M</strain>
    </source>
</reference>
<organism evidence="1 2">
    <name type="scientific">Solea senegalensis</name>
    <name type="common">Senegalese sole</name>
    <dbReference type="NCBI Taxonomy" id="28829"/>
    <lineage>
        <taxon>Eukaryota</taxon>
        <taxon>Metazoa</taxon>
        <taxon>Chordata</taxon>
        <taxon>Craniata</taxon>
        <taxon>Vertebrata</taxon>
        <taxon>Euteleostomi</taxon>
        <taxon>Actinopterygii</taxon>
        <taxon>Neopterygii</taxon>
        <taxon>Teleostei</taxon>
        <taxon>Neoteleostei</taxon>
        <taxon>Acanthomorphata</taxon>
        <taxon>Carangaria</taxon>
        <taxon>Pleuronectiformes</taxon>
        <taxon>Pleuronectoidei</taxon>
        <taxon>Soleidae</taxon>
        <taxon>Solea</taxon>
    </lineage>
</organism>
<dbReference type="AlphaFoldDB" id="A0AAV6T2E9"/>
<gene>
    <name evidence="1" type="ORF">JOB18_046720</name>
</gene>
<sequence length="157" mass="17619">MGRRHRRKVEQESANGTTTRKCKCQELTLNKKKSACLKMSPAICGDRKHLTSPRLFPETAAATHPLQASDNVCVGSRSGPSAASVSTHVFRSSLTLFSRMRFTCIFVDLLTRRKNRHRERIYDSSLFLDAILEGLHEGTGSYSQLPLCLPLYACGWF</sequence>
<proteinExistence type="predicted"/>
<dbReference type="Proteomes" id="UP000693946">
    <property type="component" value="Linkage Group LG10"/>
</dbReference>
<accession>A0AAV6T2E9</accession>
<comment type="caution">
    <text evidence="1">The sequence shown here is derived from an EMBL/GenBank/DDBJ whole genome shotgun (WGS) entry which is preliminary data.</text>
</comment>
<evidence type="ECO:0000313" key="1">
    <source>
        <dbReference type="EMBL" id="KAG7523443.1"/>
    </source>
</evidence>
<evidence type="ECO:0000313" key="2">
    <source>
        <dbReference type="Proteomes" id="UP000693946"/>
    </source>
</evidence>
<keyword evidence="2" id="KW-1185">Reference proteome</keyword>
<protein>
    <submittedName>
        <fullName evidence="1">Uncharacterized protein</fullName>
    </submittedName>
</protein>
<name>A0AAV6T2E9_SOLSE</name>